<dbReference type="AlphaFoldDB" id="A0A177A0Q4"/>
<gene>
    <name evidence="1" type="ORF">VC83_07902</name>
</gene>
<dbReference type="GeneID" id="36290946"/>
<protein>
    <submittedName>
        <fullName evidence="1">Uncharacterized protein</fullName>
    </submittedName>
</protein>
<organism evidence="1">
    <name type="scientific">Pseudogymnoascus destructans</name>
    <dbReference type="NCBI Taxonomy" id="655981"/>
    <lineage>
        <taxon>Eukaryota</taxon>
        <taxon>Fungi</taxon>
        <taxon>Dikarya</taxon>
        <taxon>Ascomycota</taxon>
        <taxon>Pezizomycotina</taxon>
        <taxon>Leotiomycetes</taxon>
        <taxon>Thelebolales</taxon>
        <taxon>Thelebolaceae</taxon>
        <taxon>Pseudogymnoascus</taxon>
    </lineage>
</organism>
<dbReference type="EMBL" id="KV441407">
    <property type="protein sequence ID" value="OAF55728.1"/>
    <property type="molecule type" value="Genomic_DNA"/>
</dbReference>
<dbReference type="RefSeq" id="XP_024321027.1">
    <property type="nucleotide sequence ID" value="XM_024471466.1"/>
</dbReference>
<proteinExistence type="predicted"/>
<dbReference type="OrthoDB" id="3440232at2759"/>
<dbReference type="VEuPathDB" id="FungiDB:GMDG_07871"/>
<reference evidence="1" key="1">
    <citation type="submission" date="2016-03" db="EMBL/GenBank/DDBJ databases">
        <title>Updated assembly of Pseudogymnoascus destructans, the fungus causing white-nose syndrome of bats.</title>
        <authorList>
            <person name="Palmer J.M."/>
            <person name="Drees K.P."/>
            <person name="Foster J.T."/>
            <person name="Lindner D.L."/>
        </authorList>
    </citation>
    <scope>NUCLEOTIDE SEQUENCE [LARGE SCALE GENOMIC DNA]</scope>
    <source>
        <strain evidence="1">20631-21</strain>
    </source>
</reference>
<sequence length="188" mass="21485">MVNLEYKLQLRAGIDAQRAERVRKRELLEFQRSNPDTELPRELLEVIIDPDIERRRQKEEEEKEEQLHRQLASEESGFVDFADLDYDMIHSASDSSRCPDVALDALALAFAERARIAFAARIVFANRLQAVVWKPTITPTLSEAKSLVTTINGQFVESYVVALVFKDDIENKLLIGSMLELSVKQAPR</sequence>
<name>A0A177A0Q4_9PEZI</name>
<dbReference type="Proteomes" id="UP000077154">
    <property type="component" value="Unassembled WGS sequence"/>
</dbReference>
<accession>A0A177A0Q4</accession>
<evidence type="ECO:0000313" key="1">
    <source>
        <dbReference type="EMBL" id="OAF55728.1"/>
    </source>
</evidence>